<dbReference type="InterPro" id="IPR029160">
    <property type="entry name" value="UQCC4"/>
</dbReference>
<dbReference type="PANTHER" id="PTHR35268:SF1">
    <property type="entry name" value="UBIQUINOL-CYTOCHROME-C REDUCTASE COMPLEX ASSEMBLY FACTOR 4"/>
    <property type="match status" value="1"/>
</dbReference>
<dbReference type="Proteomes" id="UP000838756">
    <property type="component" value="Unassembled WGS sequence"/>
</dbReference>
<organism evidence="2 3">
    <name type="scientific">Pararge aegeria aegeria</name>
    <dbReference type="NCBI Taxonomy" id="348720"/>
    <lineage>
        <taxon>Eukaryota</taxon>
        <taxon>Metazoa</taxon>
        <taxon>Ecdysozoa</taxon>
        <taxon>Arthropoda</taxon>
        <taxon>Hexapoda</taxon>
        <taxon>Insecta</taxon>
        <taxon>Pterygota</taxon>
        <taxon>Neoptera</taxon>
        <taxon>Endopterygota</taxon>
        <taxon>Lepidoptera</taxon>
        <taxon>Glossata</taxon>
        <taxon>Ditrysia</taxon>
        <taxon>Papilionoidea</taxon>
        <taxon>Nymphalidae</taxon>
        <taxon>Satyrinae</taxon>
        <taxon>Satyrini</taxon>
        <taxon>Parargina</taxon>
        <taxon>Pararge</taxon>
    </lineage>
</organism>
<sequence>MNRNLLILRSYVKPNGFLRILRPFSTEIKESEPIKFSTSQAAKRTMPSVFRNKNIDSMPWYQPYIVVTSVAVFLIYFCVLREENDVDQEFSKTLYERIKGLEKEQLLQSYKFNKEHGHSVIEIEKRLEEIKAEEAKLAV</sequence>
<reference evidence="2" key="1">
    <citation type="submission" date="2022-03" db="EMBL/GenBank/DDBJ databases">
        <authorList>
            <person name="Lindestad O."/>
        </authorList>
    </citation>
    <scope>NUCLEOTIDE SEQUENCE</scope>
</reference>
<dbReference type="OrthoDB" id="5783753at2759"/>
<name>A0A8S4RHC7_9NEOP</name>
<accession>A0A8S4RHC7</accession>
<proteinExistence type="predicted"/>
<keyword evidence="1" id="KW-1133">Transmembrane helix</keyword>
<dbReference type="PANTHER" id="PTHR35268">
    <property type="entry name" value="PROTEIN CCSMST1"/>
    <property type="match status" value="1"/>
</dbReference>
<evidence type="ECO:0000313" key="3">
    <source>
        <dbReference type="Proteomes" id="UP000838756"/>
    </source>
</evidence>
<dbReference type="EMBL" id="CAKXAJ010025113">
    <property type="protein sequence ID" value="CAH2235161.1"/>
    <property type="molecule type" value="Genomic_DNA"/>
</dbReference>
<keyword evidence="1" id="KW-0812">Transmembrane</keyword>
<dbReference type="Pfam" id="PF15013">
    <property type="entry name" value="CCSMST1"/>
    <property type="match status" value="1"/>
</dbReference>
<comment type="caution">
    <text evidence="2">The sequence shown here is derived from an EMBL/GenBank/DDBJ whole genome shotgun (WGS) entry which is preliminary data.</text>
</comment>
<keyword evidence="1" id="KW-0472">Membrane</keyword>
<evidence type="ECO:0000256" key="1">
    <source>
        <dbReference type="SAM" id="Phobius"/>
    </source>
</evidence>
<dbReference type="AlphaFoldDB" id="A0A8S4RHC7"/>
<keyword evidence="3" id="KW-1185">Reference proteome</keyword>
<feature type="transmembrane region" description="Helical" evidence="1">
    <location>
        <begin position="61"/>
        <end position="80"/>
    </location>
</feature>
<evidence type="ECO:0000313" key="2">
    <source>
        <dbReference type="EMBL" id="CAH2235161.1"/>
    </source>
</evidence>
<protein>
    <submittedName>
        <fullName evidence="2">Jg16151 protein</fullName>
    </submittedName>
</protein>
<gene>
    <name evidence="2" type="primary">jg16151</name>
    <name evidence="2" type="ORF">PAEG_LOCUS12835</name>
</gene>